<reference evidence="3" key="1">
    <citation type="submission" date="2016-04" db="EMBL/GenBank/DDBJ databases">
        <authorList>
            <person name="Strapagiel D."/>
            <person name="Borowka P."/>
            <person name="Marciniak B."/>
            <person name="Bakula Z."/>
            <person name="Van Ingen J."/>
            <person name="Safianowska A."/>
            <person name="Dziadek J."/>
            <person name="Jagielski T."/>
        </authorList>
    </citation>
    <scope>NUCLEOTIDE SEQUENCE [LARGE SCALE GENOMIC DNA]</scope>
    <source>
        <strain evidence="3">1010001458</strain>
    </source>
</reference>
<comment type="caution">
    <text evidence="2">The sequence shown here is derived from an EMBL/GenBank/DDBJ whole genome shotgun (WGS) entry which is preliminary data.</text>
</comment>
<proteinExistence type="predicted"/>
<protein>
    <recommendedName>
        <fullName evidence="1">DUF4189 domain-containing protein</fullName>
    </recommendedName>
</protein>
<name>A0A163YS72_9MYCO</name>
<feature type="domain" description="DUF4189" evidence="1">
    <location>
        <begin position="58"/>
        <end position="133"/>
    </location>
</feature>
<dbReference type="AlphaFoldDB" id="A0A163YS72"/>
<dbReference type="Pfam" id="PF13827">
    <property type="entry name" value="DUF4189"/>
    <property type="match status" value="1"/>
</dbReference>
<accession>A0A163YS72</accession>
<organism evidence="2 3">
    <name type="scientific">Mycobacterium ostraviense</name>
    <dbReference type="NCBI Taxonomy" id="2738409"/>
    <lineage>
        <taxon>Bacteria</taxon>
        <taxon>Bacillati</taxon>
        <taxon>Actinomycetota</taxon>
        <taxon>Actinomycetes</taxon>
        <taxon>Mycobacteriales</taxon>
        <taxon>Mycobacteriaceae</taxon>
        <taxon>Mycobacterium</taxon>
    </lineage>
</organism>
<evidence type="ECO:0000259" key="1">
    <source>
        <dbReference type="Pfam" id="PF13827"/>
    </source>
</evidence>
<evidence type="ECO:0000313" key="3">
    <source>
        <dbReference type="Proteomes" id="UP000077342"/>
    </source>
</evidence>
<sequence>MTTKVRRRIAFLAAGLGAALVVGILLLPPVDAVLNNGSMSEIMMSNIPEMPIPPTIHYGAIAYASSGASGKAWHQPTPARAAQVALEQCGDKSCEVFSSFKQCGAVAYNGSNYQGGAGLTRRAAEDDAMNRLGGGWVVNWACN</sequence>
<evidence type="ECO:0000313" key="2">
    <source>
        <dbReference type="EMBL" id="KZS60736.1"/>
    </source>
</evidence>
<dbReference type="EMBL" id="LWCI01000122">
    <property type="protein sequence ID" value="KZS60736.1"/>
    <property type="molecule type" value="Genomic_DNA"/>
</dbReference>
<keyword evidence="3" id="KW-1185">Reference proteome</keyword>
<dbReference type="RefSeq" id="WP_036414031.1">
    <property type="nucleotide sequence ID" value="NZ_CP089224.1"/>
</dbReference>
<dbReference type="Proteomes" id="UP000077342">
    <property type="component" value="Unassembled WGS sequence"/>
</dbReference>
<gene>
    <name evidence="2" type="ORF">A4G28_24515</name>
</gene>
<dbReference type="InterPro" id="IPR025240">
    <property type="entry name" value="DUF4189"/>
</dbReference>